<sequence>MAKNMKTKTSSSAKTNKKPKQGHKIVWFTLVIILIPVAIVGYVLLTSLGGQNEPVVGNRFDSNDLNPAISDDQIDQVQNAVSSIGGVESVEVNLKSATLRISIDIADSSSAESCNAIAQEAYNQVVAILPAETYFTNTEEAKMYDLEIDAYNFLLDDSHSDGQVYFKVYKSGAGSTVTQNMTEAKDPELVNQIVR</sequence>
<comment type="caution">
    <text evidence="2">The sequence shown here is derived from an EMBL/GenBank/DDBJ whole genome shotgun (WGS) entry which is preliminary data.</text>
</comment>
<protein>
    <submittedName>
        <fullName evidence="2">Copper chaperone CopZ</fullName>
    </submittedName>
</protein>
<dbReference type="EMBL" id="JACHHD010000010">
    <property type="protein sequence ID" value="MBB5185128.1"/>
    <property type="molecule type" value="Genomic_DNA"/>
</dbReference>
<reference evidence="2 3" key="1">
    <citation type="submission" date="2020-08" db="EMBL/GenBank/DDBJ databases">
        <title>Genomic Encyclopedia of Type Strains, Phase IV (KMG-IV): sequencing the most valuable type-strain genomes for metagenomic binning, comparative biology and taxonomic classification.</title>
        <authorList>
            <person name="Goeker M."/>
        </authorList>
    </citation>
    <scope>NUCLEOTIDE SEQUENCE [LARGE SCALE GENOMIC DNA]</scope>
    <source>
        <strain evidence="2 3">DSM 26963</strain>
    </source>
</reference>
<accession>A0A7W8D0S7</accession>
<keyword evidence="1" id="KW-0812">Transmembrane</keyword>
<organism evidence="2 3">
    <name type="scientific">Faecalicoccus acidiformans</name>
    <dbReference type="NCBI Taxonomy" id="915173"/>
    <lineage>
        <taxon>Bacteria</taxon>
        <taxon>Bacillati</taxon>
        <taxon>Bacillota</taxon>
        <taxon>Erysipelotrichia</taxon>
        <taxon>Erysipelotrichales</taxon>
        <taxon>Erysipelotrichaceae</taxon>
        <taxon>Faecalicoccus</taxon>
    </lineage>
</organism>
<evidence type="ECO:0000313" key="2">
    <source>
        <dbReference type="EMBL" id="MBB5185128.1"/>
    </source>
</evidence>
<keyword evidence="1" id="KW-0472">Membrane</keyword>
<evidence type="ECO:0000313" key="3">
    <source>
        <dbReference type="Proteomes" id="UP000521313"/>
    </source>
</evidence>
<keyword evidence="1" id="KW-1133">Transmembrane helix</keyword>
<feature type="transmembrane region" description="Helical" evidence="1">
    <location>
        <begin position="25"/>
        <end position="45"/>
    </location>
</feature>
<name>A0A7W8D0S7_9FIRM</name>
<dbReference type="RefSeq" id="WP_183375723.1">
    <property type="nucleotide sequence ID" value="NZ_CAWVLV010000045.1"/>
</dbReference>
<dbReference type="AlphaFoldDB" id="A0A7W8D0S7"/>
<proteinExistence type="predicted"/>
<evidence type="ECO:0000256" key="1">
    <source>
        <dbReference type="SAM" id="Phobius"/>
    </source>
</evidence>
<dbReference type="Proteomes" id="UP000521313">
    <property type="component" value="Unassembled WGS sequence"/>
</dbReference>
<gene>
    <name evidence="2" type="ORF">HNQ43_001177</name>
</gene>